<dbReference type="KEGG" id="saqt:GJV85_13205"/>
<feature type="domain" description="Response regulatory" evidence="2">
    <location>
        <begin position="2"/>
        <end position="118"/>
    </location>
</feature>
<name>A0A975B2G6_9BACT</name>
<evidence type="ECO:0000256" key="1">
    <source>
        <dbReference type="PROSITE-ProRule" id="PRU00169"/>
    </source>
</evidence>
<proteinExistence type="predicted"/>
<protein>
    <submittedName>
        <fullName evidence="3">Response regulator</fullName>
    </submittedName>
</protein>
<dbReference type="GO" id="GO:0000160">
    <property type="term" value="P:phosphorelay signal transduction system"/>
    <property type="evidence" value="ECO:0007669"/>
    <property type="project" value="InterPro"/>
</dbReference>
<dbReference type="Proteomes" id="UP000671852">
    <property type="component" value="Chromosome"/>
</dbReference>
<organism evidence="3 4">
    <name type="scientific">Sulfurimonas aquatica</name>
    <dbReference type="NCBI Taxonomy" id="2672570"/>
    <lineage>
        <taxon>Bacteria</taxon>
        <taxon>Pseudomonadati</taxon>
        <taxon>Campylobacterota</taxon>
        <taxon>Epsilonproteobacteria</taxon>
        <taxon>Campylobacterales</taxon>
        <taxon>Sulfurimonadaceae</taxon>
        <taxon>Sulfurimonas</taxon>
    </lineage>
</organism>
<dbReference type="Pfam" id="PF00072">
    <property type="entry name" value="Response_reg"/>
    <property type="match status" value="1"/>
</dbReference>
<dbReference type="InterPro" id="IPR011006">
    <property type="entry name" value="CheY-like_superfamily"/>
</dbReference>
<reference evidence="3" key="2">
    <citation type="submission" date="2021-04" db="EMBL/GenBank/DDBJ databases">
        <title>Isolation and characterization of a novel species of the genus Sulfurimonas.</title>
        <authorList>
            <person name="Fukui M."/>
        </authorList>
    </citation>
    <scope>NUCLEOTIDE SEQUENCE</scope>
    <source>
        <strain evidence="3">H1576</strain>
    </source>
</reference>
<dbReference type="RefSeq" id="WP_207561836.1">
    <property type="nucleotide sequence ID" value="NZ_CP046072.1"/>
</dbReference>
<keyword evidence="4" id="KW-1185">Reference proteome</keyword>
<dbReference type="PANTHER" id="PTHR43228">
    <property type="entry name" value="TWO-COMPONENT RESPONSE REGULATOR"/>
    <property type="match status" value="1"/>
</dbReference>
<keyword evidence="1" id="KW-0597">Phosphoprotein</keyword>
<evidence type="ECO:0000313" key="4">
    <source>
        <dbReference type="Proteomes" id="UP000671852"/>
    </source>
</evidence>
<dbReference type="EMBL" id="CP046072">
    <property type="protein sequence ID" value="QSZ43022.1"/>
    <property type="molecule type" value="Genomic_DNA"/>
</dbReference>
<dbReference type="InterPro" id="IPR052048">
    <property type="entry name" value="ST_Response_Regulator"/>
</dbReference>
<sequence>MTCLVIDDSKFARLMLTTLLEEYSPHSKIIQATNGLEAIQMVKEEKPDLIFIDLTMPTMDGYEAIPKLLKLYPNTHIAVITADIQEKAQQKVIELGAKMHIEKPINGKKIENILKIFENL</sequence>
<dbReference type="InterPro" id="IPR001789">
    <property type="entry name" value="Sig_transdc_resp-reg_receiver"/>
</dbReference>
<evidence type="ECO:0000259" key="2">
    <source>
        <dbReference type="PROSITE" id="PS50110"/>
    </source>
</evidence>
<dbReference type="AlphaFoldDB" id="A0A975B2G6"/>
<dbReference type="PROSITE" id="PS50110">
    <property type="entry name" value="RESPONSE_REGULATORY"/>
    <property type="match status" value="1"/>
</dbReference>
<dbReference type="Gene3D" id="3.40.50.2300">
    <property type="match status" value="1"/>
</dbReference>
<dbReference type="SUPFAM" id="SSF52172">
    <property type="entry name" value="CheY-like"/>
    <property type="match status" value="1"/>
</dbReference>
<evidence type="ECO:0000313" key="3">
    <source>
        <dbReference type="EMBL" id="QSZ43022.1"/>
    </source>
</evidence>
<dbReference type="PANTHER" id="PTHR43228:SF1">
    <property type="entry name" value="TWO-COMPONENT RESPONSE REGULATOR ARR22"/>
    <property type="match status" value="1"/>
</dbReference>
<gene>
    <name evidence="3" type="ORF">GJV85_13205</name>
</gene>
<feature type="modified residue" description="4-aspartylphosphate" evidence="1">
    <location>
        <position position="53"/>
    </location>
</feature>
<reference evidence="3" key="1">
    <citation type="submission" date="2019-11" db="EMBL/GenBank/DDBJ databases">
        <authorList>
            <person name="Kojima H."/>
        </authorList>
    </citation>
    <scope>NUCLEOTIDE SEQUENCE</scope>
    <source>
        <strain evidence="3">H1576</strain>
    </source>
</reference>
<accession>A0A975B2G6</accession>
<dbReference type="SMART" id="SM00448">
    <property type="entry name" value="REC"/>
    <property type="match status" value="1"/>
</dbReference>